<dbReference type="InterPro" id="IPR046924">
    <property type="entry name" value="CATASP"/>
</dbReference>
<name>A0A4V2PHV8_PSEEN</name>
<dbReference type="Pfam" id="PF20271">
    <property type="entry name" value="CATASP"/>
    <property type="match status" value="1"/>
</dbReference>
<comment type="caution">
    <text evidence="2">The sequence shown here is derived from an EMBL/GenBank/DDBJ whole genome shotgun (WGS) entry which is preliminary data.</text>
</comment>
<dbReference type="Proteomes" id="UP000295560">
    <property type="component" value="Unassembled WGS sequence"/>
</dbReference>
<keyword evidence="3" id="KW-1185">Reference proteome</keyword>
<accession>A0A4V2PHV8</accession>
<dbReference type="RefSeq" id="WP_132430995.1">
    <property type="nucleotide sequence ID" value="NZ_SMFZ01000002.1"/>
</dbReference>
<evidence type="ECO:0000313" key="2">
    <source>
        <dbReference type="EMBL" id="TCK22266.1"/>
    </source>
</evidence>
<reference evidence="2 3" key="1">
    <citation type="submission" date="2019-03" db="EMBL/GenBank/DDBJ databases">
        <title>Sequencing the genomes of 1000 actinobacteria strains.</title>
        <authorList>
            <person name="Klenk H.-P."/>
        </authorList>
    </citation>
    <scope>NUCLEOTIDE SEQUENCE [LARGE SCALE GENOMIC DNA]</scope>
    <source>
        <strain evidence="2 3">DSM 44969</strain>
    </source>
</reference>
<proteinExistence type="predicted"/>
<protein>
    <recommendedName>
        <fullName evidence="1">CATRA-Associated Small Protein domain-containing protein</fullName>
    </recommendedName>
</protein>
<feature type="domain" description="CATRA-Associated Small Protein" evidence="1">
    <location>
        <begin position="15"/>
        <end position="88"/>
    </location>
</feature>
<dbReference type="AlphaFoldDB" id="A0A4V2PHV8"/>
<dbReference type="EMBL" id="SMFZ01000002">
    <property type="protein sequence ID" value="TCK22266.1"/>
    <property type="molecule type" value="Genomic_DNA"/>
</dbReference>
<organism evidence="2 3">
    <name type="scientific">Pseudonocardia endophytica</name>
    <dbReference type="NCBI Taxonomy" id="401976"/>
    <lineage>
        <taxon>Bacteria</taxon>
        <taxon>Bacillati</taxon>
        <taxon>Actinomycetota</taxon>
        <taxon>Actinomycetes</taxon>
        <taxon>Pseudonocardiales</taxon>
        <taxon>Pseudonocardiaceae</taxon>
        <taxon>Pseudonocardia</taxon>
    </lineage>
</organism>
<evidence type="ECO:0000313" key="3">
    <source>
        <dbReference type="Proteomes" id="UP000295560"/>
    </source>
</evidence>
<dbReference type="OrthoDB" id="155002at2070"/>
<gene>
    <name evidence="2" type="ORF">EV378_6267</name>
</gene>
<evidence type="ECO:0000259" key="1">
    <source>
        <dbReference type="Pfam" id="PF20271"/>
    </source>
</evidence>
<sequence length="104" mass="10841">MPDHRLVLDEDLRADAIDVLKDAASWSLGGPRWGAVAGALSTMGDAARAGDVDAFRRAVYALELAGPVRAVGADEQPVVTAPETVRVEIGRLSGIVESAETDEG</sequence>